<dbReference type="Proteomes" id="UP000245609">
    <property type="component" value="Unassembled WGS sequence"/>
</dbReference>
<evidence type="ECO:0000313" key="2">
    <source>
        <dbReference type="EMBL" id="PVV00492.1"/>
    </source>
</evidence>
<accession>A0A2T9Z7H0</accession>
<sequence length="122" mass="14177">MQNSDSESQISEISRSLRKNIQKSLFILLDPSPQQNKNLKDFDSHYVEIMNNLKQIESIIEKLEASKPFSYDPILYQELESGNAALKNKKQVLEKYTSLLSEWTTQLKDLETKNMEIISHKS</sequence>
<gene>
    <name evidence="2" type="ORF">BB560_005125</name>
</gene>
<protein>
    <submittedName>
        <fullName evidence="2">Uncharacterized protein</fullName>
    </submittedName>
</protein>
<organism evidence="2 3">
    <name type="scientific">Smittium megazygosporum</name>
    <dbReference type="NCBI Taxonomy" id="133381"/>
    <lineage>
        <taxon>Eukaryota</taxon>
        <taxon>Fungi</taxon>
        <taxon>Fungi incertae sedis</taxon>
        <taxon>Zoopagomycota</taxon>
        <taxon>Kickxellomycotina</taxon>
        <taxon>Harpellomycetes</taxon>
        <taxon>Harpellales</taxon>
        <taxon>Legeriomycetaceae</taxon>
        <taxon>Smittium</taxon>
    </lineage>
</organism>
<keyword evidence="1" id="KW-0175">Coiled coil</keyword>
<evidence type="ECO:0000313" key="3">
    <source>
        <dbReference type="Proteomes" id="UP000245609"/>
    </source>
</evidence>
<evidence type="ECO:0000256" key="1">
    <source>
        <dbReference type="SAM" id="Coils"/>
    </source>
</evidence>
<dbReference type="EMBL" id="MBFS01001945">
    <property type="protein sequence ID" value="PVV00492.1"/>
    <property type="molecule type" value="Genomic_DNA"/>
</dbReference>
<keyword evidence="3" id="KW-1185">Reference proteome</keyword>
<proteinExistence type="predicted"/>
<name>A0A2T9Z7H0_9FUNG</name>
<comment type="caution">
    <text evidence="2">The sequence shown here is derived from an EMBL/GenBank/DDBJ whole genome shotgun (WGS) entry which is preliminary data.</text>
</comment>
<feature type="coiled-coil region" evidence="1">
    <location>
        <begin position="46"/>
        <end position="113"/>
    </location>
</feature>
<reference evidence="2 3" key="1">
    <citation type="journal article" date="2018" name="MBio">
        <title>Comparative Genomics Reveals the Core Gene Toolbox for the Fungus-Insect Symbiosis.</title>
        <authorList>
            <person name="Wang Y."/>
            <person name="Stata M."/>
            <person name="Wang W."/>
            <person name="Stajich J.E."/>
            <person name="White M.M."/>
            <person name="Moncalvo J.M."/>
        </authorList>
    </citation>
    <scope>NUCLEOTIDE SEQUENCE [LARGE SCALE GENOMIC DNA]</scope>
    <source>
        <strain evidence="2 3">SC-DP-2</strain>
    </source>
</reference>
<dbReference type="AlphaFoldDB" id="A0A2T9Z7H0"/>